<evidence type="ECO:0000313" key="2">
    <source>
        <dbReference type="EMBL" id="RHA55188.1"/>
    </source>
</evidence>
<gene>
    <name evidence="2" type="ORF">DW929_05430</name>
</gene>
<dbReference type="InterPro" id="IPR003615">
    <property type="entry name" value="HNH_nuc"/>
</dbReference>
<organism evidence="2 3">
    <name type="scientific">Eubacterium ventriosum</name>
    <dbReference type="NCBI Taxonomy" id="39496"/>
    <lineage>
        <taxon>Bacteria</taxon>
        <taxon>Bacillati</taxon>
        <taxon>Bacillota</taxon>
        <taxon>Clostridia</taxon>
        <taxon>Eubacteriales</taxon>
        <taxon>Eubacteriaceae</taxon>
        <taxon>Eubacterium</taxon>
    </lineage>
</organism>
<keyword evidence="2" id="KW-0540">Nuclease</keyword>
<dbReference type="InterPro" id="IPR002711">
    <property type="entry name" value="HNH"/>
</dbReference>
<dbReference type="Gene3D" id="1.10.30.50">
    <property type="match status" value="1"/>
</dbReference>
<accession>A0A413S1H3</accession>
<dbReference type="AlphaFoldDB" id="A0A413S1H3"/>
<dbReference type="RefSeq" id="WP_117909192.1">
    <property type="nucleotide sequence ID" value="NZ_JBGKOJ010000003.1"/>
</dbReference>
<reference evidence="2 3" key="1">
    <citation type="submission" date="2018-08" db="EMBL/GenBank/DDBJ databases">
        <title>A genome reference for cultivated species of the human gut microbiota.</title>
        <authorList>
            <person name="Zou Y."/>
            <person name="Xue W."/>
            <person name="Luo G."/>
        </authorList>
    </citation>
    <scope>NUCLEOTIDE SEQUENCE [LARGE SCALE GENOMIC DNA]</scope>
    <source>
        <strain evidence="2 3">AM43-2</strain>
    </source>
</reference>
<dbReference type="EMBL" id="QSFO01000005">
    <property type="protein sequence ID" value="RHA55188.1"/>
    <property type="molecule type" value="Genomic_DNA"/>
</dbReference>
<evidence type="ECO:0000313" key="3">
    <source>
        <dbReference type="Proteomes" id="UP000284598"/>
    </source>
</evidence>
<comment type="caution">
    <text evidence="2">The sequence shown here is derived from an EMBL/GenBank/DDBJ whole genome shotgun (WGS) entry which is preliminary data.</text>
</comment>
<evidence type="ECO:0000259" key="1">
    <source>
        <dbReference type="Pfam" id="PF01844"/>
    </source>
</evidence>
<keyword evidence="2" id="KW-0255">Endonuclease</keyword>
<protein>
    <submittedName>
        <fullName evidence="2">HNH endonuclease</fullName>
    </submittedName>
</protein>
<name>A0A413S1H3_9FIRM</name>
<sequence>MKCGRSFRKGDMDIDHIIPQKYGGRDSVLNLQCICKHCNRSKQASLRDTPKDLFGATKRKVKSYYNN</sequence>
<keyword evidence="2" id="KW-0378">Hydrolase</keyword>
<proteinExistence type="predicted"/>
<dbReference type="Proteomes" id="UP000284598">
    <property type="component" value="Unassembled WGS sequence"/>
</dbReference>
<dbReference type="CDD" id="cd00085">
    <property type="entry name" value="HNHc"/>
    <property type="match status" value="1"/>
</dbReference>
<dbReference type="Pfam" id="PF01844">
    <property type="entry name" value="HNH"/>
    <property type="match status" value="1"/>
</dbReference>
<dbReference type="GO" id="GO:0004519">
    <property type="term" value="F:endonuclease activity"/>
    <property type="evidence" value="ECO:0007669"/>
    <property type="project" value="UniProtKB-KW"/>
</dbReference>
<feature type="domain" description="HNH" evidence="1">
    <location>
        <begin position="2"/>
        <end position="43"/>
    </location>
</feature>